<dbReference type="Gene3D" id="1.20.1740.10">
    <property type="entry name" value="Amino acid/polyamine transporter I"/>
    <property type="match status" value="1"/>
</dbReference>
<feature type="transmembrane region" description="Helical" evidence="7">
    <location>
        <begin position="393"/>
        <end position="419"/>
    </location>
</feature>
<evidence type="ECO:0000259" key="8">
    <source>
        <dbReference type="Pfam" id="PF00324"/>
    </source>
</evidence>
<protein>
    <recommendedName>
        <fullName evidence="8">Amino acid permease/ SLC12A domain-containing protein</fullName>
    </recommendedName>
</protein>
<keyword evidence="10" id="KW-1185">Reference proteome</keyword>
<dbReference type="PIRSF" id="PIRSF006060">
    <property type="entry name" value="AA_transporter"/>
    <property type="match status" value="1"/>
</dbReference>
<comment type="subcellular location">
    <subcellularLocation>
        <location evidence="1">Membrane</location>
        <topology evidence="1">Multi-pass membrane protein</topology>
    </subcellularLocation>
</comment>
<evidence type="ECO:0000256" key="1">
    <source>
        <dbReference type="ARBA" id="ARBA00004141"/>
    </source>
</evidence>
<dbReference type="EMBL" id="CAJPDT010000045">
    <property type="protein sequence ID" value="CAF9927128.1"/>
    <property type="molecule type" value="Genomic_DNA"/>
</dbReference>
<evidence type="ECO:0000313" key="10">
    <source>
        <dbReference type="Proteomes" id="UP000664534"/>
    </source>
</evidence>
<feature type="transmembrane region" description="Helical" evidence="7">
    <location>
        <begin position="124"/>
        <end position="145"/>
    </location>
</feature>
<dbReference type="InterPro" id="IPR004840">
    <property type="entry name" value="Amino_acid_permease_CS"/>
</dbReference>
<sequence length="543" mass="58670">MDTKEKVPIDDVTYDSNGSHDADFEAEAPAAGGLHRNLKGRHMQMIAIGGSIGAGLFVGSGQSFQNGGPGSVLLGFMIVGLMLLFTVQALGELAVLYPVNGAFFSYGCRFIDEAWGFAMGWDYAIGWLTVLPFEITAAGITISFWKEINIGVWIAVFLFLLCVVQFFGVRGYGEVEFVLGVIKVAAVIGFIIFAVVVDCGGVHSKVNRGYLGAHYWHDPGAFKNGFKGFCSVFVNAAFAFGGTELVGLAAAEAADPRKSLPTATKQVFWRITGFYVISLFMVGLILPSNDPDLLGSSGANTKASPFVLAIQMAGVSGLPSVFNAVITISVLSVANSCTFGSTRTMQALAARGMGPKWLMYIDSKGRPLWCIVIQLIAGLLAFVNEASGPGGTFFAWLLSLSGLSYFFVWGSICLSHIRFRRGWMVQGHTLDELPFQAQFGVIGSYIGFFLNVIALMATFYVSLFPVGSSPSPTAFFQEYLAAPIVIALYLFWKVYTKNKGGFFVRAHQMDLLTGMRTFDLDPLEDAAAGRRKSIFIRAARNVV</sequence>
<feature type="transmembrane region" description="Helical" evidence="7">
    <location>
        <begin position="439"/>
        <end position="462"/>
    </location>
</feature>
<feature type="transmembrane region" description="Helical" evidence="7">
    <location>
        <begin position="474"/>
        <end position="492"/>
    </location>
</feature>
<dbReference type="GO" id="GO:0015171">
    <property type="term" value="F:amino acid transmembrane transporter activity"/>
    <property type="evidence" value="ECO:0007669"/>
    <property type="project" value="TreeGrafter"/>
</dbReference>
<dbReference type="OrthoDB" id="3900342at2759"/>
<dbReference type="PANTHER" id="PTHR43341:SF1">
    <property type="entry name" value="GENERAL AMINO-ACID PERMEASE GAP1"/>
    <property type="match status" value="1"/>
</dbReference>
<accession>A0A8H3IPY9</accession>
<feature type="transmembrane region" description="Helical" evidence="7">
    <location>
        <begin position="368"/>
        <end position="387"/>
    </location>
</feature>
<feature type="transmembrane region" description="Helical" evidence="7">
    <location>
        <begin position="177"/>
        <end position="197"/>
    </location>
</feature>
<organism evidence="9 10">
    <name type="scientific">Imshaugia aleurites</name>
    <dbReference type="NCBI Taxonomy" id="172621"/>
    <lineage>
        <taxon>Eukaryota</taxon>
        <taxon>Fungi</taxon>
        <taxon>Dikarya</taxon>
        <taxon>Ascomycota</taxon>
        <taxon>Pezizomycotina</taxon>
        <taxon>Lecanoromycetes</taxon>
        <taxon>OSLEUM clade</taxon>
        <taxon>Lecanoromycetidae</taxon>
        <taxon>Lecanorales</taxon>
        <taxon>Lecanorineae</taxon>
        <taxon>Parmeliaceae</taxon>
        <taxon>Imshaugia</taxon>
    </lineage>
</organism>
<feature type="transmembrane region" description="Helical" evidence="7">
    <location>
        <begin position="72"/>
        <end position="91"/>
    </location>
</feature>
<keyword evidence="4" id="KW-0029">Amino-acid transport</keyword>
<evidence type="ECO:0000313" key="9">
    <source>
        <dbReference type="EMBL" id="CAF9927128.1"/>
    </source>
</evidence>
<keyword evidence="2" id="KW-0813">Transport</keyword>
<comment type="caution">
    <text evidence="9">The sequence shown here is derived from an EMBL/GenBank/DDBJ whole genome shotgun (WGS) entry which is preliminary data.</text>
</comment>
<reference evidence="9" key="1">
    <citation type="submission" date="2021-03" db="EMBL/GenBank/DDBJ databases">
        <authorList>
            <person name="Tagirdzhanova G."/>
        </authorList>
    </citation>
    <scope>NUCLEOTIDE SEQUENCE</scope>
</reference>
<evidence type="ECO:0000256" key="6">
    <source>
        <dbReference type="ARBA" id="ARBA00023136"/>
    </source>
</evidence>
<feature type="transmembrane region" description="Helical" evidence="7">
    <location>
        <begin position="152"/>
        <end position="171"/>
    </location>
</feature>
<dbReference type="Pfam" id="PF00324">
    <property type="entry name" value="AA_permease"/>
    <property type="match status" value="1"/>
</dbReference>
<gene>
    <name evidence="9" type="ORF">IMSHALPRED_007129</name>
</gene>
<dbReference type="InterPro" id="IPR050524">
    <property type="entry name" value="APC_YAT"/>
</dbReference>
<dbReference type="PANTHER" id="PTHR43341">
    <property type="entry name" value="AMINO ACID PERMEASE"/>
    <property type="match status" value="1"/>
</dbReference>
<feature type="transmembrane region" description="Helical" evidence="7">
    <location>
        <begin position="267"/>
        <end position="286"/>
    </location>
</feature>
<dbReference type="Proteomes" id="UP000664534">
    <property type="component" value="Unassembled WGS sequence"/>
</dbReference>
<evidence type="ECO:0000256" key="7">
    <source>
        <dbReference type="SAM" id="Phobius"/>
    </source>
</evidence>
<dbReference type="InterPro" id="IPR004841">
    <property type="entry name" value="AA-permease/SLC12A_dom"/>
</dbReference>
<name>A0A8H3IPY9_9LECA</name>
<feature type="transmembrane region" description="Helical" evidence="7">
    <location>
        <begin position="306"/>
        <end position="334"/>
    </location>
</feature>
<dbReference type="AlphaFoldDB" id="A0A8H3IPY9"/>
<proteinExistence type="predicted"/>
<feature type="domain" description="Amino acid permease/ SLC12A" evidence="8">
    <location>
        <begin position="42"/>
        <end position="499"/>
    </location>
</feature>
<dbReference type="GO" id="GO:0016020">
    <property type="term" value="C:membrane"/>
    <property type="evidence" value="ECO:0007669"/>
    <property type="project" value="UniProtKB-SubCell"/>
</dbReference>
<keyword evidence="6 7" id="KW-0472">Membrane</keyword>
<feature type="transmembrane region" description="Helical" evidence="7">
    <location>
        <begin position="42"/>
        <end position="60"/>
    </location>
</feature>
<evidence type="ECO:0000256" key="4">
    <source>
        <dbReference type="ARBA" id="ARBA00022970"/>
    </source>
</evidence>
<dbReference type="PROSITE" id="PS00218">
    <property type="entry name" value="AMINO_ACID_PERMEASE_1"/>
    <property type="match status" value="1"/>
</dbReference>
<evidence type="ECO:0000256" key="3">
    <source>
        <dbReference type="ARBA" id="ARBA00022692"/>
    </source>
</evidence>
<evidence type="ECO:0000256" key="2">
    <source>
        <dbReference type="ARBA" id="ARBA00022448"/>
    </source>
</evidence>
<keyword evidence="5 7" id="KW-1133">Transmembrane helix</keyword>
<keyword evidence="3 7" id="KW-0812">Transmembrane</keyword>
<dbReference type="FunFam" id="1.20.1740.10:FF:000017">
    <property type="entry name" value="Amino acid permease"/>
    <property type="match status" value="1"/>
</dbReference>
<evidence type="ECO:0000256" key="5">
    <source>
        <dbReference type="ARBA" id="ARBA00022989"/>
    </source>
</evidence>